<dbReference type="STRING" id="414703.SAMN04488125_12147"/>
<dbReference type="EMBL" id="FOSV01000021">
    <property type="protein sequence ID" value="SFL69526.1"/>
    <property type="molecule type" value="Genomic_DNA"/>
</dbReference>
<dbReference type="RefSeq" id="WP_091950386.1">
    <property type="nucleotide sequence ID" value="NZ_FOSV01000021.1"/>
</dbReference>
<feature type="compositionally biased region" description="Polar residues" evidence="1">
    <location>
        <begin position="71"/>
        <end position="82"/>
    </location>
</feature>
<evidence type="ECO:0000313" key="2">
    <source>
        <dbReference type="EMBL" id="SFL69526.1"/>
    </source>
</evidence>
<reference evidence="3" key="1">
    <citation type="submission" date="2016-10" db="EMBL/GenBank/DDBJ databases">
        <authorList>
            <person name="Varghese N."/>
            <person name="Submissions S."/>
        </authorList>
    </citation>
    <scope>NUCLEOTIDE SEQUENCE [LARGE SCALE GENOMIC DNA]</scope>
    <source>
        <strain evidence="3">CGMCC 1.6474</strain>
    </source>
</reference>
<gene>
    <name evidence="2" type="ORF">SAMN04488125_12147</name>
</gene>
<keyword evidence="3" id="KW-1185">Reference proteome</keyword>
<name>A0A1I4JTU2_9HYPH</name>
<sequence length="82" mass="8996">MDDDTATLTTSSHPVTFRGRGLGLRSSERLTLLVCPLCSQRNGERMAAFGTCVWCGYEPSRRDEEPVAGEPSSSRKASNFNK</sequence>
<dbReference type="Proteomes" id="UP000198804">
    <property type="component" value="Unassembled WGS sequence"/>
</dbReference>
<accession>A0A1I4JTU2</accession>
<evidence type="ECO:0000313" key="3">
    <source>
        <dbReference type="Proteomes" id="UP000198804"/>
    </source>
</evidence>
<organism evidence="2 3">
    <name type="scientific">Methylorubrum salsuginis</name>
    <dbReference type="NCBI Taxonomy" id="414703"/>
    <lineage>
        <taxon>Bacteria</taxon>
        <taxon>Pseudomonadati</taxon>
        <taxon>Pseudomonadota</taxon>
        <taxon>Alphaproteobacteria</taxon>
        <taxon>Hyphomicrobiales</taxon>
        <taxon>Methylobacteriaceae</taxon>
        <taxon>Methylorubrum</taxon>
    </lineage>
</organism>
<protein>
    <submittedName>
        <fullName evidence="2">Uncharacterized protein</fullName>
    </submittedName>
</protein>
<dbReference type="OrthoDB" id="7999598at2"/>
<proteinExistence type="predicted"/>
<dbReference type="AlphaFoldDB" id="A0A1I4JTU2"/>
<feature type="region of interest" description="Disordered" evidence="1">
    <location>
        <begin position="61"/>
        <end position="82"/>
    </location>
</feature>
<evidence type="ECO:0000256" key="1">
    <source>
        <dbReference type="SAM" id="MobiDB-lite"/>
    </source>
</evidence>